<dbReference type="EMBL" id="HF935283">
    <property type="protein sequence ID" value="CCX06222.1"/>
    <property type="molecule type" value="Genomic_DNA"/>
</dbReference>
<name>U4KWG9_PYROM</name>
<dbReference type="GO" id="GO:0016491">
    <property type="term" value="F:oxidoreductase activity"/>
    <property type="evidence" value="ECO:0007669"/>
    <property type="project" value="UniProtKB-KW"/>
</dbReference>
<dbReference type="OrthoDB" id="2151789at2759"/>
<dbReference type="InterPro" id="IPR016169">
    <property type="entry name" value="FAD-bd_PCMH_sub2"/>
</dbReference>
<proteinExistence type="inferred from homology"/>
<dbReference type="InterPro" id="IPR016166">
    <property type="entry name" value="FAD-bd_PCMH"/>
</dbReference>
<comment type="similarity">
    <text evidence="1">Belongs to the oxygen-dependent FAD-linked oxidoreductase family.</text>
</comment>
<feature type="domain" description="FAD-binding PCMH-type" evidence="6">
    <location>
        <begin position="55"/>
        <end position="226"/>
    </location>
</feature>
<dbReference type="InterPro" id="IPR036318">
    <property type="entry name" value="FAD-bd_PCMH-like_sf"/>
</dbReference>
<evidence type="ECO:0000313" key="7">
    <source>
        <dbReference type="EMBL" id="CCX06222.1"/>
    </source>
</evidence>
<evidence type="ECO:0000256" key="1">
    <source>
        <dbReference type="ARBA" id="ARBA00005466"/>
    </source>
</evidence>
<protein>
    <submittedName>
        <fullName evidence="7">Similar to Bifunctional solanapyrone synthase acc. no. D7UQ40</fullName>
    </submittedName>
</protein>
<accession>U4KWG9</accession>
<dbReference type="Pfam" id="PF01565">
    <property type="entry name" value="FAD_binding_4"/>
    <property type="match status" value="1"/>
</dbReference>
<evidence type="ECO:0000256" key="5">
    <source>
        <dbReference type="SAM" id="SignalP"/>
    </source>
</evidence>
<dbReference type="PROSITE" id="PS51387">
    <property type="entry name" value="FAD_PCMH"/>
    <property type="match status" value="1"/>
</dbReference>
<evidence type="ECO:0000313" key="8">
    <source>
        <dbReference type="Proteomes" id="UP000018144"/>
    </source>
</evidence>
<dbReference type="eggNOG" id="KOG1231">
    <property type="taxonomic scope" value="Eukaryota"/>
</dbReference>
<dbReference type="PANTHER" id="PTHR42973:SF54">
    <property type="entry name" value="FAD-BINDING PCMH-TYPE DOMAIN-CONTAINING PROTEIN"/>
    <property type="match status" value="1"/>
</dbReference>
<dbReference type="AlphaFoldDB" id="U4KWG9"/>
<evidence type="ECO:0000256" key="4">
    <source>
        <dbReference type="ARBA" id="ARBA00023002"/>
    </source>
</evidence>
<dbReference type="STRING" id="1076935.U4KWG9"/>
<evidence type="ECO:0000259" key="6">
    <source>
        <dbReference type="PROSITE" id="PS51387"/>
    </source>
</evidence>
<sequence>MVSLSLISLFLAISSVTAQDRTGSCQTLSKVFPGDVTFPNSPDYNSLNTYYATNLIQHPLCIFAPRSSSAVAFALKTFAARYTIFAIRSGGHSWNPGFSSTSNGVLLNLARLNTIQVSQDKKTADLGAGARWIDVYNQLDRSGVSASGARVPPVGVGGFTLGGGLSYFLSSTGFGADNVVEYEIATADGKVLIVTQQSHPELFIALKGAGAPFCVVTRFRYKTVDVSKGVWGGTLTTGNQTIPEILDQVPGMAKRDKDVHFVPVSFIDKTNGTLVNMGVTIVFNKHPSKPVVFDPVYTAAKKDLWAEDAYGPRTVGNITAAFDVISNASTAFTSFTWTVKNPTKQSMRGMEKLYRDKWMPLVDSGEISGLSAISFYMPLGQKMGRKRNVMGLKEGNDYLVCGMGASWFDRKDDAKIERFLKETEKELVKYLEGLGQHDKYRYLNYALDWQDAIGSYGTENVKFLRKIAKRYDPTNVWERLVKGGFKIPKA</sequence>
<feature type="chain" id="PRO_5004650908" evidence="5">
    <location>
        <begin position="19"/>
        <end position="490"/>
    </location>
</feature>
<keyword evidence="4" id="KW-0560">Oxidoreductase</keyword>
<gene>
    <name evidence="7" type="ORF">PCON_05809</name>
</gene>
<keyword evidence="2" id="KW-0285">Flavoprotein</keyword>
<dbReference type="Proteomes" id="UP000018144">
    <property type="component" value="Unassembled WGS sequence"/>
</dbReference>
<evidence type="ECO:0000256" key="3">
    <source>
        <dbReference type="ARBA" id="ARBA00022827"/>
    </source>
</evidence>
<feature type="signal peptide" evidence="5">
    <location>
        <begin position="1"/>
        <end position="18"/>
    </location>
</feature>
<dbReference type="GO" id="GO:0071949">
    <property type="term" value="F:FAD binding"/>
    <property type="evidence" value="ECO:0007669"/>
    <property type="project" value="InterPro"/>
</dbReference>
<dbReference type="InterPro" id="IPR006094">
    <property type="entry name" value="Oxid_FAD_bind_N"/>
</dbReference>
<evidence type="ECO:0000256" key="2">
    <source>
        <dbReference type="ARBA" id="ARBA00022630"/>
    </source>
</evidence>
<organism evidence="7 8">
    <name type="scientific">Pyronema omphalodes (strain CBS 100304)</name>
    <name type="common">Pyronema confluens</name>
    <dbReference type="NCBI Taxonomy" id="1076935"/>
    <lineage>
        <taxon>Eukaryota</taxon>
        <taxon>Fungi</taxon>
        <taxon>Dikarya</taxon>
        <taxon>Ascomycota</taxon>
        <taxon>Pezizomycotina</taxon>
        <taxon>Pezizomycetes</taxon>
        <taxon>Pezizales</taxon>
        <taxon>Pyronemataceae</taxon>
        <taxon>Pyronema</taxon>
    </lineage>
</organism>
<keyword evidence="3" id="KW-0274">FAD</keyword>
<dbReference type="PANTHER" id="PTHR42973">
    <property type="entry name" value="BINDING OXIDOREDUCTASE, PUTATIVE (AFU_ORTHOLOGUE AFUA_1G17690)-RELATED"/>
    <property type="match status" value="1"/>
</dbReference>
<keyword evidence="8" id="KW-1185">Reference proteome</keyword>
<dbReference type="InterPro" id="IPR050416">
    <property type="entry name" value="FAD-linked_Oxidoreductase"/>
</dbReference>
<keyword evidence="5" id="KW-0732">Signal</keyword>
<reference evidence="7 8" key="1">
    <citation type="journal article" date="2013" name="PLoS Genet.">
        <title>The genome and development-dependent transcriptomes of Pyronema confluens: a window into fungal evolution.</title>
        <authorList>
            <person name="Traeger S."/>
            <person name="Altegoer F."/>
            <person name="Freitag M."/>
            <person name="Gabaldon T."/>
            <person name="Kempken F."/>
            <person name="Kumar A."/>
            <person name="Marcet-Houben M."/>
            <person name="Poggeler S."/>
            <person name="Stajich J.E."/>
            <person name="Nowrousian M."/>
        </authorList>
    </citation>
    <scope>NUCLEOTIDE SEQUENCE [LARGE SCALE GENOMIC DNA]</scope>
    <source>
        <strain evidence="8">CBS 100304</strain>
        <tissue evidence="7">Vegetative mycelium</tissue>
    </source>
</reference>
<dbReference type="SUPFAM" id="SSF56176">
    <property type="entry name" value="FAD-binding/transporter-associated domain-like"/>
    <property type="match status" value="1"/>
</dbReference>
<dbReference type="Gene3D" id="3.30.465.10">
    <property type="match status" value="1"/>
</dbReference>